<evidence type="ECO:0000313" key="2">
    <source>
        <dbReference type="EMBL" id="KAH0537276.1"/>
    </source>
</evidence>
<keyword evidence="1" id="KW-0732">Signal</keyword>
<evidence type="ECO:0000313" key="3">
    <source>
        <dbReference type="Proteomes" id="UP000698800"/>
    </source>
</evidence>
<name>A0A9P8HX79_9PEZI</name>
<comment type="caution">
    <text evidence="2">The sequence shown here is derived from an EMBL/GenBank/DDBJ whole genome shotgun (WGS) entry which is preliminary data.</text>
</comment>
<dbReference type="OrthoDB" id="1001765at2759"/>
<reference evidence="2" key="1">
    <citation type="submission" date="2021-03" db="EMBL/GenBank/DDBJ databases">
        <title>Comparative genomics and phylogenomic investigation of the class Geoglossomycetes provide insights into ecological specialization and systematics.</title>
        <authorList>
            <person name="Melie T."/>
            <person name="Pirro S."/>
            <person name="Miller A.N."/>
            <person name="Quandt A."/>
        </authorList>
    </citation>
    <scope>NUCLEOTIDE SEQUENCE</scope>
    <source>
        <strain evidence="2">GBOQ0MN5Z8</strain>
    </source>
</reference>
<proteinExistence type="predicted"/>
<accession>A0A9P8HX79</accession>
<dbReference type="CDD" id="cd00657">
    <property type="entry name" value="Ferritin_like"/>
    <property type="match status" value="1"/>
</dbReference>
<dbReference type="PANTHER" id="PTHR38705:SF1">
    <property type="entry name" value="PROTEIN RDS1"/>
    <property type="match status" value="1"/>
</dbReference>
<organism evidence="2 3">
    <name type="scientific">Glutinoglossum americanum</name>
    <dbReference type="NCBI Taxonomy" id="1670608"/>
    <lineage>
        <taxon>Eukaryota</taxon>
        <taxon>Fungi</taxon>
        <taxon>Dikarya</taxon>
        <taxon>Ascomycota</taxon>
        <taxon>Pezizomycotina</taxon>
        <taxon>Geoglossomycetes</taxon>
        <taxon>Geoglossales</taxon>
        <taxon>Geoglossaceae</taxon>
        <taxon>Glutinoglossum</taxon>
    </lineage>
</organism>
<dbReference type="InterPro" id="IPR039254">
    <property type="entry name" value="Rds1"/>
</dbReference>
<keyword evidence="3" id="KW-1185">Reference proteome</keyword>
<dbReference type="Pfam" id="PF13668">
    <property type="entry name" value="Ferritin_2"/>
    <property type="match status" value="1"/>
</dbReference>
<dbReference type="SUPFAM" id="SSF47240">
    <property type="entry name" value="Ferritin-like"/>
    <property type="match status" value="1"/>
</dbReference>
<protein>
    <submittedName>
        <fullName evidence="2">Uncharacterized protein</fullName>
    </submittedName>
</protein>
<evidence type="ECO:0000256" key="1">
    <source>
        <dbReference type="SAM" id="SignalP"/>
    </source>
</evidence>
<dbReference type="PANTHER" id="PTHR38705">
    <property type="entry name" value="PROTEIN RDS1"/>
    <property type="match status" value="1"/>
</dbReference>
<sequence>MKGIYKIAGVVAGLAVVVSGHPTPQEKREAAAPGGITDTDILQLSRARVSGGKRDELTQLYSALTLEHLESTFYSDGFKKFPDSDFLALGLQQSDVDDLKQIGQTEATHVKTLQTVLQAAGQTPVQPCTYNFGFTNAAGMVATARILEAVGISAYIGAAPLVNSSDILTAAATIVTVEARHQTFIRLASGAQPVPGAFDTPLGVRGVFTLAAAFIQSCPQGSSLPIQPFAALQVNNNVNITAGTTLSLMDPNQLQQLGGVAFCAFTGGDGTQFVGLAGGSCTVPNGLTGEIYLTLTKDGKTLSDDQVLAGSVFPPACVLGSPLTG</sequence>
<gene>
    <name evidence="2" type="ORF">FGG08_005900</name>
</gene>
<feature type="chain" id="PRO_5040148962" evidence="1">
    <location>
        <begin position="21"/>
        <end position="325"/>
    </location>
</feature>
<dbReference type="Proteomes" id="UP000698800">
    <property type="component" value="Unassembled WGS sequence"/>
</dbReference>
<dbReference type="EMBL" id="JAGHQL010000153">
    <property type="protein sequence ID" value="KAH0537276.1"/>
    <property type="molecule type" value="Genomic_DNA"/>
</dbReference>
<feature type="signal peptide" evidence="1">
    <location>
        <begin position="1"/>
        <end position="20"/>
    </location>
</feature>
<dbReference type="InterPro" id="IPR009078">
    <property type="entry name" value="Ferritin-like_SF"/>
</dbReference>
<dbReference type="AlphaFoldDB" id="A0A9P8HX79"/>